<dbReference type="PANTHER" id="PTHR45138">
    <property type="entry name" value="REGULATORY COMPONENTS OF SENSORY TRANSDUCTION SYSTEM"/>
    <property type="match status" value="1"/>
</dbReference>
<dbReference type="EC" id="2.7.7.65" evidence="2"/>
<dbReference type="PROSITE" id="PS50887">
    <property type="entry name" value="GGDEF"/>
    <property type="match status" value="1"/>
</dbReference>
<dbReference type="EMBL" id="JACNEP010000002">
    <property type="protein sequence ID" value="MBC3764909.1"/>
    <property type="molecule type" value="Genomic_DNA"/>
</dbReference>
<evidence type="ECO:0000313" key="7">
    <source>
        <dbReference type="Proteomes" id="UP000601768"/>
    </source>
</evidence>
<evidence type="ECO:0000256" key="2">
    <source>
        <dbReference type="ARBA" id="ARBA00012528"/>
    </source>
</evidence>
<dbReference type="AlphaFoldDB" id="A0A8J6IRD5"/>
<evidence type="ECO:0000256" key="4">
    <source>
        <dbReference type="SAM" id="Coils"/>
    </source>
</evidence>
<evidence type="ECO:0000313" key="6">
    <source>
        <dbReference type="EMBL" id="MBC3764909.1"/>
    </source>
</evidence>
<proteinExistence type="predicted"/>
<sequence length="516" mass="59279">MMHKPPELLQKELEQAKQQQQKLVRSFKRQIDVLSQFIIRLSLFYADANHNIDEELAQLRGHLGGKSNFAMAENSIGKITKLLVQEADIFTHQGKLLQSQIQNALKALQLKTTVKSEINQQCIKVLGELHQQHLSLYKGLPYVQKALLLYQQALALTDKTASDDIDKNKINSLHKRICAELSQLIEQLASQDTPDRELQRIRIKLIDGITHEELLQCCLILIRTILKDVVKERDHAEKFVSSIHQVLIDLNQQLDDSIKHTNEVIEQKQQNHQQMQAHIDNIENVVSEASDLQQLKQQTQQYLQKLNKSLAANTQIDHEEQGHLLSLLNAMQSQITELEQQADQYKQKLIKQRQQNETDVLTGVANRNAYLTRAQTEYERWQRYQHPLAIALIDIDHFKRINDTFGHSAGDKTLQVIAQQIQTQIRNTDFLARWGGEEFILLLPDTDLEQLSVPLSEIGKRVEKIPFKFKTEQVTITVSIGATTLQPEDTLEEAFERADQALYKAKSSGRNRFIIG</sequence>
<reference evidence="6" key="1">
    <citation type="journal article" date="2018" name="Int. J. Syst. Evol. Microbiol.">
        <title>Neptunicella marina gen. nov., sp. nov., isolated from surface seawater.</title>
        <authorList>
            <person name="Liu X."/>
            <person name="Lai Q."/>
            <person name="Du Y."/>
            <person name="Zhang X."/>
            <person name="Liu Z."/>
            <person name="Sun F."/>
            <person name="Shao Z."/>
        </authorList>
    </citation>
    <scope>NUCLEOTIDE SEQUENCE</scope>
    <source>
        <strain evidence="6">S27-2</strain>
    </source>
</reference>
<dbReference type="SUPFAM" id="SSF55073">
    <property type="entry name" value="Nucleotide cyclase"/>
    <property type="match status" value="1"/>
</dbReference>
<dbReference type="Gene3D" id="3.30.70.270">
    <property type="match status" value="1"/>
</dbReference>
<dbReference type="Pfam" id="PF20975">
    <property type="entry name" value="DGCcoil"/>
    <property type="match status" value="1"/>
</dbReference>
<dbReference type="FunFam" id="3.30.70.270:FF:000001">
    <property type="entry name" value="Diguanylate cyclase domain protein"/>
    <property type="match status" value="1"/>
</dbReference>
<dbReference type="Pfam" id="PF00990">
    <property type="entry name" value="GGDEF"/>
    <property type="match status" value="1"/>
</dbReference>
<dbReference type="Proteomes" id="UP000601768">
    <property type="component" value="Unassembled WGS sequence"/>
</dbReference>
<protein>
    <recommendedName>
        <fullName evidence="2">diguanylate cyclase</fullName>
        <ecNumber evidence="2">2.7.7.65</ecNumber>
    </recommendedName>
</protein>
<dbReference type="InterPro" id="IPR000160">
    <property type="entry name" value="GGDEF_dom"/>
</dbReference>
<keyword evidence="7" id="KW-1185">Reference proteome</keyword>
<dbReference type="NCBIfam" id="TIGR00254">
    <property type="entry name" value="GGDEF"/>
    <property type="match status" value="1"/>
</dbReference>
<evidence type="ECO:0000259" key="5">
    <source>
        <dbReference type="PROSITE" id="PS50887"/>
    </source>
</evidence>
<accession>A0A8J6IRD5</accession>
<comment type="cofactor">
    <cofactor evidence="1">
        <name>Mg(2+)</name>
        <dbReference type="ChEBI" id="CHEBI:18420"/>
    </cofactor>
</comment>
<reference evidence="6" key="2">
    <citation type="submission" date="2020-08" db="EMBL/GenBank/DDBJ databases">
        <authorList>
            <person name="Lai Q."/>
        </authorList>
    </citation>
    <scope>NUCLEOTIDE SEQUENCE</scope>
    <source>
        <strain evidence="6">S27-2</strain>
    </source>
</reference>
<dbReference type="SMART" id="SM00267">
    <property type="entry name" value="GGDEF"/>
    <property type="match status" value="1"/>
</dbReference>
<dbReference type="InterPro" id="IPR048516">
    <property type="entry name" value="DGCcoil"/>
</dbReference>
<comment type="caution">
    <text evidence="6">The sequence shown here is derived from an EMBL/GenBank/DDBJ whole genome shotgun (WGS) entry which is preliminary data.</text>
</comment>
<dbReference type="InterPro" id="IPR043128">
    <property type="entry name" value="Rev_trsase/Diguanyl_cyclase"/>
</dbReference>
<gene>
    <name evidence="6" type="ORF">H8B19_03410</name>
</gene>
<evidence type="ECO:0000256" key="3">
    <source>
        <dbReference type="ARBA" id="ARBA00034247"/>
    </source>
</evidence>
<dbReference type="RefSeq" id="WP_186505378.1">
    <property type="nucleotide sequence ID" value="NZ_JACNEP010000002.1"/>
</dbReference>
<name>A0A8J6IRD5_9ALTE</name>
<keyword evidence="4" id="KW-0175">Coiled coil</keyword>
<organism evidence="6 7">
    <name type="scientific">Neptunicella marina</name>
    <dbReference type="NCBI Taxonomy" id="2125989"/>
    <lineage>
        <taxon>Bacteria</taxon>
        <taxon>Pseudomonadati</taxon>
        <taxon>Pseudomonadota</taxon>
        <taxon>Gammaproteobacteria</taxon>
        <taxon>Alteromonadales</taxon>
        <taxon>Alteromonadaceae</taxon>
        <taxon>Neptunicella</taxon>
    </lineage>
</organism>
<dbReference type="InterPro" id="IPR050469">
    <property type="entry name" value="Diguanylate_Cyclase"/>
</dbReference>
<feature type="domain" description="GGDEF" evidence="5">
    <location>
        <begin position="386"/>
        <end position="516"/>
    </location>
</feature>
<dbReference type="CDD" id="cd01949">
    <property type="entry name" value="GGDEF"/>
    <property type="match status" value="1"/>
</dbReference>
<dbReference type="InterPro" id="IPR029787">
    <property type="entry name" value="Nucleotide_cyclase"/>
</dbReference>
<feature type="coiled-coil region" evidence="4">
    <location>
        <begin position="251"/>
        <end position="355"/>
    </location>
</feature>
<dbReference type="GO" id="GO:0052621">
    <property type="term" value="F:diguanylate cyclase activity"/>
    <property type="evidence" value="ECO:0007669"/>
    <property type="project" value="UniProtKB-EC"/>
</dbReference>
<dbReference type="PANTHER" id="PTHR45138:SF9">
    <property type="entry name" value="DIGUANYLATE CYCLASE DGCM-RELATED"/>
    <property type="match status" value="1"/>
</dbReference>
<comment type="catalytic activity">
    <reaction evidence="3">
        <text>2 GTP = 3',3'-c-di-GMP + 2 diphosphate</text>
        <dbReference type="Rhea" id="RHEA:24898"/>
        <dbReference type="ChEBI" id="CHEBI:33019"/>
        <dbReference type="ChEBI" id="CHEBI:37565"/>
        <dbReference type="ChEBI" id="CHEBI:58805"/>
        <dbReference type="EC" id="2.7.7.65"/>
    </reaction>
</comment>
<evidence type="ECO:0000256" key="1">
    <source>
        <dbReference type="ARBA" id="ARBA00001946"/>
    </source>
</evidence>